<dbReference type="RefSeq" id="WP_053237875.1">
    <property type="nucleotide sequence ID" value="NZ_CP011125.1"/>
</dbReference>
<dbReference type="AlphaFoldDB" id="A0A0F6YME8"/>
<dbReference type="Gene3D" id="3.30.1380.20">
    <property type="entry name" value="Trafficking protein particle complex subunit 3"/>
    <property type="match status" value="1"/>
</dbReference>
<reference evidence="2 3" key="1">
    <citation type="submission" date="2015-03" db="EMBL/GenBank/DDBJ databases">
        <title>Genome assembly of Sandaracinus amylolyticus DSM 53668.</title>
        <authorList>
            <person name="Sharma G."/>
            <person name="Subramanian S."/>
        </authorList>
    </citation>
    <scope>NUCLEOTIDE SEQUENCE [LARGE SCALE GENOMIC DNA]</scope>
    <source>
        <strain evidence="2 3">DSM 53668</strain>
    </source>
</reference>
<dbReference type="SUPFAM" id="SSF111126">
    <property type="entry name" value="Ligand-binding domain in the NO signalling and Golgi transport"/>
    <property type="match status" value="1"/>
</dbReference>
<dbReference type="Proteomes" id="UP000034883">
    <property type="component" value="Chromosome"/>
</dbReference>
<evidence type="ECO:0000313" key="2">
    <source>
        <dbReference type="EMBL" id="AKF10960.1"/>
    </source>
</evidence>
<evidence type="ECO:0000313" key="3">
    <source>
        <dbReference type="Proteomes" id="UP000034883"/>
    </source>
</evidence>
<accession>A0A0F6YME8</accession>
<dbReference type="InterPro" id="IPR010523">
    <property type="entry name" value="XylR_N"/>
</dbReference>
<keyword evidence="3" id="KW-1185">Reference proteome</keyword>
<protein>
    <submittedName>
        <fullName evidence="2">Transcriptional regulator</fullName>
    </submittedName>
</protein>
<dbReference type="STRING" id="927083.DB32_008109"/>
<dbReference type="InterPro" id="IPR024096">
    <property type="entry name" value="NO_sig/Golgi_transp_ligand-bd"/>
</dbReference>
<dbReference type="SMART" id="SM00989">
    <property type="entry name" value="V4R"/>
    <property type="match status" value="1"/>
</dbReference>
<dbReference type="KEGG" id="samy:DB32_008109"/>
<sequence length="211" mass="23624">MLKSVRVPTPMEPPFAQAEQYVGAMFSRMQREPENGSVRIGGERYVLMRCESLYLSWFDALEETFGAETARAFVYNTAREIGRSDARAFVARLGGEEGVDRLAAGPVHFAHAGWAIVEILEDSAPAPNDSYFLHYLHPNTFETEVLASQKRRTADTACLFSAGYSAGWCSEAFQIDVHGRELRCLARGDERCEFIMAPSSQLDAHQHRLAR</sequence>
<evidence type="ECO:0000259" key="1">
    <source>
        <dbReference type="SMART" id="SM00989"/>
    </source>
</evidence>
<dbReference type="Pfam" id="PF02830">
    <property type="entry name" value="V4R"/>
    <property type="match status" value="1"/>
</dbReference>
<proteinExistence type="predicted"/>
<dbReference type="Pfam" id="PF06505">
    <property type="entry name" value="XylR_N"/>
    <property type="match status" value="1"/>
</dbReference>
<organism evidence="2 3">
    <name type="scientific">Sandaracinus amylolyticus</name>
    <dbReference type="NCBI Taxonomy" id="927083"/>
    <lineage>
        <taxon>Bacteria</taxon>
        <taxon>Pseudomonadati</taxon>
        <taxon>Myxococcota</taxon>
        <taxon>Polyangia</taxon>
        <taxon>Polyangiales</taxon>
        <taxon>Sandaracinaceae</taxon>
        <taxon>Sandaracinus</taxon>
    </lineage>
</organism>
<dbReference type="InterPro" id="IPR004096">
    <property type="entry name" value="V4R"/>
</dbReference>
<dbReference type="EMBL" id="CP011125">
    <property type="protein sequence ID" value="AKF10960.1"/>
    <property type="molecule type" value="Genomic_DNA"/>
</dbReference>
<name>A0A0F6YME8_9BACT</name>
<feature type="domain" description="4-vinyl reductase 4VR" evidence="1">
    <location>
        <begin position="136"/>
        <end position="198"/>
    </location>
</feature>
<gene>
    <name evidence="2" type="ORF">DB32_008109</name>
</gene>